<keyword evidence="3" id="KW-1185">Reference proteome</keyword>
<dbReference type="Proteomes" id="UP001597183">
    <property type="component" value="Unassembled WGS sequence"/>
</dbReference>
<name>A0ABW4A5U7_9ACTN</name>
<dbReference type="EMBL" id="JBHTMK010000016">
    <property type="protein sequence ID" value="MFD1366129.1"/>
    <property type="molecule type" value="Genomic_DNA"/>
</dbReference>
<reference evidence="3" key="1">
    <citation type="journal article" date="2019" name="Int. J. Syst. Evol. Microbiol.">
        <title>The Global Catalogue of Microorganisms (GCM) 10K type strain sequencing project: providing services to taxonomists for standard genome sequencing and annotation.</title>
        <authorList>
            <consortium name="The Broad Institute Genomics Platform"/>
            <consortium name="The Broad Institute Genome Sequencing Center for Infectious Disease"/>
            <person name="Wu L."/>
            <person name="Ma J."/>
        </authorList>
    </citation>
    <scope>NUCLEOTIDE SEQUENCE [LARGE SCALE GENOMIC DNA]</scope>
    <source>
        <strain evidence="3">CCM 7526</strain>
    </source>
</reference>
<accession>A0ABW4A5U7</accession>
<feature type="region of interest" description="Disordered" evidence="1">
    <location>
        <begin position="1"/>
        <end position="27"/>
    </location>
</feature>
<comment type="caution">
    <text evidence="2">The sequence shown here is derived from an EMBL/GenBank/DDBJ whole genome shotgun (WGS) entry which is preliminary data.</text>
</comment>
<evidence type="ECO:0000313" key="3">
    <source>
        <dbReference type="Proteomes" id="UP001597183"/>
    </source>
</evidence>
<proteinExistence type="predicted"/>
<organism evidence="2 3">
    <name type="scientific">Actinoplanes sichuanensis</name>
    <dbReference type="NCBI Taxonomy" id="512349"/>
    <lineage>
        <taxon>Bacteria</taxon>
        <taxon>Bacillati</taxon>
        <taxon>Actinomycetota</taxon>
        <taxon>Actinomycetes</taxon>
        <taxon>Micromonosporales</taxon>
        <taxon>Micromonosporaceae</taxon>
        <taxon>Actinoplanes</taxon>
    </lineage>
</organism>
<sequence length="263" mass="28067">MDRRDQGRRLRGRGAGRGVAYRPGHRPDHLAPAKDLELVAQRNLGKGVVCPGAYLTVEAADLVSAALARREKTITFGVRLAASAESDPNAWRSLRPLNLSMSTNHLPTVSGLRLRYPDRPCGTITDAPVAGGLAYFTANTADADPSSYPTTTFAIWPVDKPEERTPIGSGSGATPVVSTNLRSYADGTVLAWSAQAADYDDQGEWGETCYLRIDNTAPAAEPAILPRKYVETEYPGSGGSGVAGVFVLDRLEDQADLGQRRAG</sequence>
<protein>
    <submittedName>
        <fullName evidence="2">Uncharacterized protein</fullName>
    </submittedName>
</protein>
<evidence type="ECO:0000313" key="2">
    <source>
        <dbReference type="EMBL" id="MFD1366129.1"/>
    </source>
</evidence>
<gene>
    <name evidence="2" type="ORF">ACFQ5G_12315</name>
</gene>
<evidence type="ECO:0000256" key="1">
    <source>
        <dbReference type="SAM" id="MobiDB-lite"/>
    </source>
</evidence>